<dbReference type="InterPro" id="IPR025875">
    <property type="entry name" value="Leu-rich_rpt_4"/>
</dbReference>
<dbReference type="InterPro" id="IPR003591">
    <property type="entry name" value="Leu-rich_rpt_typical-subtyp"/>
</dbReference>
<proteinExistence type="predicted"/>
<feature type="domain" description="DUF6745" evidence="3">
    <location>
        <begin position="459"/>
        <end position="636"/>
    </location>
</feature>
<dbReference type="PROSITE" id="PS51450">
    <property type="entry name" value="LRR"/>
    <property type="match status" value="9"/>
</dbReference>
<evidence type="ECO:0000313" key="4">
    <source>
        <dbReference type="EMBL" id="BAY85435.1"/>
    </source>
</evidence>
<dbReference type="PANTHER" id="PTHR46652:SF3">
    <property type="entry name" value="LEUCINE-RICH REPEAT-CONTAINING PROTEIN 9"/>
    <property type="match status" value="1"/>
</dbReference>
<evidence type="ECO:0000256" key="2">
    <source>
        <dbReference type="ARBA" id="ARBA00022737"/>
    </source>
</evidence>
<name>A0A1Z4LW09_9CYAN</name>
<keyword evidence="2" id="KW-0677">Repeat</keyword>
<accession>A0A1Z4LW09</accession>
<evidence type="ECO:0000313" key="5">
    <source>
        <dbReference type="Proteomes" id="UP000218418"/>
    </source>
</evidence>
<sequence length="639" mass="74112">MSELNQNKSFNYSNFSDFCFHKDELPPETRHTVELLLDIASNDYEEAEKVLSNETVLDLEYCEITDLSPLITLPNLTCLYLSENEISDLTPLQALTNLRRIQLHKNKIQDITPLQTLVNVDELTLSDNYISDISPLSKLTKLIQLWLDNNRIINIRPLSKLINLEEIHLYKNKISDIKPLEELINLQYLDLGNNHIKDITPIAKLIKLENLELDENNIIDIQPLDNLINLTELSVSKNKIYNLYPIFNLQKLCVLDSSFNQIKDFDSLQALKNVNHLNISGNPFSGLLSPNYFIDKYQNLSSLPLNHQKVIEAITLTYSNLSLEAPKVMIASNYKSFHAQAFDFLESKRKIKYSDLISFVHNLEDEDEYKIRDLIDNANKNIFQIQDCKWIQIVIKKLIESEFNNSQFIRQLQSISQSIQLYLTPEELSLNNNIVTTQDILHQIYLIETYQSLLKIPLDEKTQQWYDCLNQLFEHCGWFIPFEDVCIVCDRPSKFSLDSETRLHSEGEPAIQFADGYGLYYYHGVALPEKYGKVHPNQWETKWLLSENNTELRRILIQAIGYNRICDELKAIKLDSFREYDLIKIDAEADVEPIVLLKMICPSTGYTHVLRVPPNLESAREAITWINWGVDPQDFAAES</sequence>
<protein>
    <recommendedName>
        <fullName evidence="3">DUF6745 domain-containing protein</fullName>
    </recommendedName>
</protein>
<keyword evidence="5" id="KW-1185">Reference proteome</keyword>
<keyword evidence="1" id="KW-0433">Leucine-rich repeat</keyword>
<dbReference type="Pfam" id="PF20530">
    <property type="entry name" value="DUF6745"/>
    <property type="match status" value="1"/>
</dbReference>
<reference evidence="4 5" key="1">
    <citation type="submission" date="2017-06" db="EMBL/GenBank/DDBJ databases">
        <title>Genome sequencing of cyanobaciteial culture collection at National Institute for Environmental Studies (NIES).</title>
        <authorList>
            <person name="Hirose Y."/>
            <person name="Shimura Y."/>
            <person name="Fujisawa T."/>
            <person name="Nakamura Y."/>
            <person name="Kawachi M."/>
        </authorList>
    </citation>
    <scope>NUCLEOTIDE SEQUENCE [LARGE SCALE GENOMIC DNA]</scope>
    <source>
        <strain evidence="4 5">NIES-267</strain>
    </source>
</reference>
<dbReference type="InterPro" id="IPR032675">
    <property type="entry name" value="LRR_dom_sf"/>
</dbReference>
<evidence type="ECO:0000259" key="3">
    <source>
        <dbReference type="Pfam" id="PF20530"/>
    </source>
</evidence>
<dbReference type="SMART" id="SM00369">
    <property type="entry name" value="LRR_TYP"/>
    <property type="match status" value="5"/>
</dbReference>
<dbReference type="Gene3D" id="3.80.10.10">
    <property type="entry name" value="Ribonuclease Inhibitor"/>
    <property type="match status" value="1"/>
</dbReference>
<evidence type="ECO:0000256" key="1">
    <source>
        <dbReference type="ARBA" id="ARBA00022614"/>
    </source>
</evidence>
<dbReference type="SUPFAM" id="SSF52058">
    <property type="entry name" value="L domain-like"/>
    <property type="match status" value="1"/>
</dbReference>
<dbReference type="InterPro" id="IPR001611">
    <property type="entry name" value="Leu-rich_rpt"/>
</dbReference>
<dbReference type="EMBL" id="AP018227">
    <property type="protein sequence ID" value="BAY85435.1"/>
    <property type="molecule type" value="Genomic_DNA"/>
</dbReference>
<dbReference type="InterPro" id="IPR050836">
    <property type="entry name" value="SDS22/Internalin_LRR"/>
</dbReference>
<dbReference type="InterPro" id="IPR046633">
    <property type="entry name" value="DUF6745"/>
</dbReference>
<dbReference type="AlphaFoldDB" id="A0A1Z4LW09"/>
<dbReference type="Proteomes" id="UP000218418">
    <property type="component" value="Chromosome"/>
</dbReference>
<organism evidence="4 5">
    <name type="scientific">Calothrix parasitica NIES-267</name>
    <dbReference type="NCBI Taxonomy" id="1973488"/>
    <lineage>
        <taxon>Bacteria</taxon>
        <taxon>Bacillati</taxon>
        <taxon>Cyanobacteriota</taxon>
        <taxon>Cyanophyceae</taxon>
        <taxon>Nostocales</taxon>
        <taxon>Calotrichaceae</taxon>
        <taxon>Calothrix</taxon>
    </lineage>
</organism>
<dbReference type="Pfam" id="PF12799">
    <property type="entry name" value="LRR_4"/>
    <property type="match status" value="3"/>
</dbReference>
<dbReference type="PANTHER" id="PTHR46652">
    <property type="entry name" value="LEUCINE-RICH REPEAT AND IQ DOMAIN-CONTAINING PROTEIN 1-RELATED"/>
    <property type="match status" value="1"/>
</dbReference>
<dbReference type="SMART" id="SM00365">
    <property type="entry name" value="LRR_SD22"/>
    <property type="match status" value="9"/>
</dbReference>
<gene>
    <name evidence="4" type="ORF">NIES267_49350</name>
</gene>
<dbReference type="OrthoDB" id="515347at2"/>